<sequence length="124" mass="13917">MTVQIVEIAGQKMVMLPIADYERLLDLAEDRVDAQAASRAQQRREAGEEYLSAEILDQIMAGENPLYVWRKFRGFTQSELGAKAGISAVQVSHIETGKRDTTRKRWQLLADALSVDVDDIIPLD</sequence>
<organism evidence="2 3">
    <name type="scientific">Sphingopyxis panaciterrulae</name>
    <dbReference type="NCBI Taxonomy" id="462372"/>
    <lineage>
        <taxon>Bacteria</taxon>
        <taxon>Pseudomonadati</taxon>
        <taxon>Pseudomonadota</taxon>
        <taxon>Alphaproteobacteria</taxon>
        <taxon>Sphingomonadales</taxon>
        <taxon>Sphingomonadaceae</taxon>
        <taxon>Sphingopyxis</taxon>
    </lineage>
</organism>
<dbReference type="Gene3D" id="1.10.260.40">
    <property type="entry name" value="lambda repressor-like DNA-binding domains"/>
    <property type="match status" value="1"/>
</dbReference>
<dbReference type="EMBL" id="JACIJH010000011">
    <property type="protein sequence ID" value="MBB5707693.1"/>
    <property type="molecule type" value="Genomic_DNA"/>
</dbReference>
<dbReference type="SUPFAM" id="SSF47413">
    <property type="entry name" value="lambda repressor-like DNA-binding domains"/>
    <property type="match status" value="1"/>
</dbReference>
<dbReference type="Proteomes" id="UP000537161">
    <property type="component" value="Unassembled WGS sequence"/>
</dbReference>
<dbReference type="AlphaFoldDB" id="A0A7W9B7J7"/>
<accession>A0A7W9B7J7</accession>
<keyword evidence="3" id="KW-1185">Reference proteome</keyword>
<dbReference type="SMART" id="SM00530">
    <property type="entry name" value="HTH_XRE"/>
    <property type="match status" value="1"/>
</dbReference>
<protein>
    <submittedName>
        <fullName evidence="2">DNA-binding XRE family transcriptional regulator</fullName>
    </submittedName>
</protein>
<feature type="domain" description="HTH cro/C1-type" evidence="1">
    <location>
        <begin position="66"/>
        <end position="120"/>
    </location>
</feature>
<name>A0A7W9B7J7_9SPHN</name>
<evidence type="ECO:0000313" key="3">
    <source>
        <dbReference type="Proteomes" id="UP000537161"/>
    </source>
</evidence>
<dbReference type="InterPro" id="IPR010982">
    <property type="entry name" value="Lambda_DNA-bd_dom_sf"/>
</dbReference>
<dbReference type="InterPro" id="IPR001387">
    <property type="entry name" value="Cro/C1-type_HTH"/>
</dbReference>
<dbReference type="Pfam" id="PF01381">
    <property type="entry name" value="HTH_3"/>
    <property type="match status" value="1"/>
</dbReference>
<dbReference type="PROSITE" id="PS50943">
    <property type="entry name" value="HTH_CROC1"/>
    <property type="match status" value="1"/>
</dbReference>
<dbReference type="GO" id="GO:0003677">
    <property type="term" value="F:DNA binding"/>
    <property type="evidence" value="ECO:0007669"/>
    <property type="project" value="UniProtKB-KW"/>
</dbReference>
<keyword evidence="2" id="KW-0238">DNA-binding</keyword>
<gene>
    <name evidence="2" type="ORF">FHR21_003060</name>
</gene>
<proteinExistence type="predicted"/>
<dbReference type="CDD" id="cd00093">
    <property type="entry name" value="HTH_XRE"/>
    <property type="match status" value="1"/>
</dbReference>
<comment type="caution">
    <text evidence="2">The sequence shown here is derived from an EMBL/GenBank/DDBJ whole genome shotgun (WGS) entry which is preliminary data.</text>
</comment>
<evidence type="ECO:0000313" key="2">
    <source>
        <dbReference type="EMBL" id="MBB5707693.1"/>
    </source>
</evidence>
<reference evidence="2 3" key="1">
    <citation type="submission" date="2020-08" db="EMBL/GenBank/DDBJ databases">
        <title>Genomic Encyclopedia of Type Strains, Phase IV (KMG-IV): sequencing the most valuable type-strain genomes for metagenomic binning, comparative biology and taxonomic classification.</title>
        <authorList>
            <person name="Goeker M."/>
        </authorList>
    </citation>
    <scope>NUCLEOTIDE SEQUENCE [LARGE SCALE GENOMIC DNA]</scope>
    <source>
        <strain evidence="2 3">DSM 27163</strain>
    </source>
</reference>
<evidence type="ECO:0000259" key="1">
    <source>
        <dbReference type="PROSITE" id="PS50943"/>
    </source>
</evidence>
<dbReference type="RefSeq" id="WP_184099794.1">
    <property type="nucleotide sequence ID" value="NZ_JACIJH010000011.1"/>
</dbReference>